<protein>
    <recommendedName>
        <fullName evidence="4">DUF1190 domain-containing protein</fullName>
    </recommendedName>
</protein>
<name>A0A2W5PTH5_9BACT</name>
<dbReference type="AlphaFoldDB" id="A0A2W5PTH5"/>
<proteinExistence type="predicted"/>
<dbReference type="PROSITE" id="PS51257">
    <property type="entry name" value="PROKAR_LIPOPROTEIN"/>
    <property type="match status" value="1"/>
</dbReference>
<sequence length="172" mass="18221">MKTTLDQKEVKSRRFGSIASTFVLASAMLLSGCGDPNDYSNNEWNVEQTNGENAKLVQGREACEQALRAQGKTESEARYICDDATPYRAANGNYAHSGGGNSNAALWYMIGRNSSTVSTYEGHPDTGLRQVGGYRGAYTPSYMGASKAASSSHGATSRGGFSPSHGFGFHGG</sequence>
<evidence type="ECO:0000313" key="2">
    <source>
        <dbReference type="EMBL" id="PZQ45733.1"/>
    </source>
</evidence>
<evidence type="ECO:0000256" key="1">
    <source>
        <dbReference type="SAM" id="MobiDB-lite"/>
    </source>
</evidence>
<feature type="region of interest" description="Disordered" evidence="1">
    <location>
        <begin position="145"/>
        <end position="172"/>
    </location>
</feature>
<organism evidence="2 3">
    <name type="scientific">Micavibrio aeruginosavorus</name>
    <dbReference type="NCBI Taxonomy" id="349221"/>
    <lineage>
        <taxon>Bacteria</taxon>
        <taxon>Pseudomonadati</taxon>
        <taxon>Bdellovibrionota</taxon>
        <taxon>Bdellovibrionia</taxon>
        <taxon>Bdellovibrionales</taxon>
        <taxon>Pseudobdellovibrionaceae</taxon>
        <taxon>Micavibrio</taxon>
    </lineage>
</organism>
<gene>
    <name evidence="2" type="ORF">DI551_06535</name>
</gene>
<reference evidence="2 3" key="1">
    <citation type="submission" date="2017-08" db="EMBL/GenBank/DDBJ databases">
        <title>Infants hospitalized years apart are colonized by the same room-sourced microbial strains.</title>
        <authorList>
            <person name="Brooks B."/>
            <person name="Olm M.R."/>
            <person name="Firek B.A."/>
            <person name="Baker R."/>
            <person name="Thomas B.C."/>
            <person name="Morowitz M.J."/>
            <person name="Banfield J.F."/>
        </authorList>
    </citation>
    <scope>NUCLEOTIDE SEQUENCE [LARGE SCALE GENOMIC DNA]</scope>
    <source>
        <strain evidence="2">S2_005_002_R2_29</strain>
    </source>
</reference>
<evidence type="ECO:0000313" key="3">
    <source>
        <dbReference type="Proteomes" id="UP000249417"/>
    </source>
</evidence>
<comment type="caution">
    <text evidence="2">The sequence shown here is derived from an EMBL/GenBank/DDBJ whole genome shotgun (WGS) entry which is preliminary data.</text>
</comment>
<evidence type="ECO:0008006" key="4">
    <source>
        <dbReference type="Google" id="ProtNLM"/>
    </source>
</evidence>
<dbReference type="Proteomes" id="UP000249417">
    <property type="component" value="Unassembled WGS sequence"/>
</dbReference>
<dbReference type="EMBL" id="QFQB01000040">
    <property type="protein sequence ID" value="PZQ45733.1"/>
    <property type="molecule type" value="Genomic_DNA"/>
</dbReference>
<accession>A0A2W5PTH5</accession>